<feature type="region of interest" description="Disordered" evidence="1">
    <location>
        <begin position="35"/>
        <end position="86"/>
    </location>
</feature>
<keyword evidence="3" id="KW-1185">Reference proteome</keyword>
<accession>A0AA35VZ80</accession>
<evidence type="ECO:0000313" key="3">
    <source>
        <dbReference type="Proteomes" id="UP001177003"/>
    </source>
</evidence>
<dbReference type="EMBL" id="OX465077">
    <property type="protein sequence ID" value="CAI9270223.1"/>
    <property type="molecule type" value="Genomic_DNA"/>
</dbReference>
<gene>
    <name evidence="2" type="ORF">LSALG_LOCUS10552</name>
</gene>
<proteinExistence type="predicted"/>
<evidence type="ECO:0000256" key="1">
    <source>
        <dbReference type="SAM" id="MobiDB-lite"/>
    </source>
</evidence>
<reference evidence="2" key="1">
    <citation type="submission" date="2023-04" db="EMBL/GenBank/DDBJ databases">
        <authorList>
            <person name="Vijverberg K."/>
            <person name="Xiong W."/>
            <person name="Schranz E."/>
        </authorList>
    </citation>
    <scope>NUCLEOTIDE SEQUENCE</scope>
</reference>
<name>A0AA35VZ80_LACSI</name>
<protein>
    <submittedName>
        <fullName evidence="2">Uncharacterized protein</fullName>
    </submittedName>
</protein>
<dbReference type="Proteomes" id="UP001177003">
    <property type="component" value="Chromosome 1"/>
</dbReference>
<evidence type="ECO:0000313" key="2">
    <source>
        <dbReference type="EMBL" id="CAI9270223.1"/>
    </source>
</evidence>
<dbReference type="AlphaFoldDB" id="A0AA35VZ80"/>
<organism evidence="2 3">
    <name type="scientific">Lactuca saligna</name>
    <name type="common">Willowleaf lettuce</name>
    <dbReference type="NCBI Taxonomy" id="75948"/>
    <lineage>
        <taxon>Eukaryota</taxon>
        <taxon>Viridiplantae</taxon>
        <taxon>Streptophyta</taxon>
        <taxon>Embryophyta</taxon>
        <taxon>Tracheophyta</taxon>
        <taxon>Spermatophyta</taxon>
        <taxon>Magnoliopsida</taxon>
        <taxon>eudicotyledons</taxon>
        <taxon>Gunneridae</taxon>
        <taxon>Pentapetalae</taxon>
        <taxon>asterids</taxon>
        <taxon>campanulids</taxon>
        <taxon>Asterales</taxon>
        <taxon>Asteraceae</taxon>
        <taxon>Cichorioideae</taxon>
        <taxon>Cichorieae</taxon>
        <taxon>Lactucinae</taxon>
        <taxon>Lactuca</taxon>
    </lineage>
</organism>
<feature type="compositionally biased region" description="Basic and acidic residues" evidence="1">
    <location>
        <begin position="39"/>
        <end position="52"/>
    </location>
</feature>
<sequence>MEPVIVAPKHVIEESLEETIVDAPPLVEEPQPLIFEAPIETRSKVVDEEPKRRNSGNDGGSAKRYSADNSRRQSGGCLGRDYGDRGNERICPFCCFVATEPPSSTVDIPYANDDEDHQRAPSLRRNLLSPCLFIFSSVQHPKPPIVAVVTTFSRPVSDNDVVAADAVVIVF</sequence>